<dbReference type="Pfam" id="PF07790">
    <property type="entry name" value="Pilin_N"/>
    <property type="match status" value="1"/>
</dbReference>
<feature type="domain" description="Archaeal Type IV pilin N-terminal" evidence="2">
    <location>
        <begin position="31"/>
        <end position="99"/>
    </location>
</feature>
<comment type="caution">
    <text evidence="3">The sequence shown here is derived from an EMBL/GenBank/DDBJ whole genome shotgun (WGS) entry which is preliminary data.</text>
</comment>
<keyword evidence="1" id="KW-1133">Transmembrane helix</keyword>
<dbReference type="InterPro" id="IPR012859">
    <property type="entry name" value="Pilin_N_archaeal"/>
</dbReference>
<evidence type="ECO:0000259" key="2">
    <source>
        <dbReference type="Pfam" id="PF07790"/>
    </source>
</evidence>
<keyword evidence="1" id="KW-0812">Transmembrane</keyword>
<sequence length="148" mass="15462">MGVVQRFRALDRSVQVLLGVGLLGALSLVAVLVTVVLAAVIGSFVLGVGGPVQETAPQANIVASGVDTNDDGVVEQVTVRHEGGDHFTANAVVIAVRDEQSPWERYDSDVGDSVVVGDEAVIPGVESGDRIEVRHTETNSMLVSYTVP</sequence>
<accession>A0ABD5R6M5</accession>
<proteinExistence type="predicted"/>
<gene>
    <name evidence="3" type="ORF">ACFPJ5_01840</name>
</gene>
<organism evidence="3 4">
    <name type="scientific">Salinirubrum litoreum</name>
    <dbReference type="NCBI Taxonomy" id="1126234"/>
    <lineage>
        <taxon>Archaea</taxon>
        <taxon>Methanobacteriati</taxon>
        <taxon>Methanobacteriota</taxon>
        <taxon>Stenosarchaea group</taxon>
        <taxon>Halobacteria</taxon>
        <taxon>Halobacteriales</taxon>
        <taxon>Haloferacaceae</taxon>
        <taxon>Salinirubrum</taxon>
    </lineage>
</organism>
<protein>
    <submittedName>
        <fullName evidence="3">Type IV pilin</fullName>
    </submittedName>
</protein>
<keyword evidence="1" id="KW-0472">Membrane</keyword>
<dbReference type="Proteomes" id="UP001596201">
    <property type="component" value="Unassembled WGS sequence"/>
</dbReference>
<reference evidence="3 4" key="1">
    <citation type="journal article" date="2019" name="Int. J. Syst. Evol. Microbiol.">
        <title>The Global Catalogue of Microorganisms (GCM) 10K type strain sequencing project: providing services to taxonomists for standard genome sequencing and annotation.</title>
        <authorList>
            <consortium name="The Broad Institute Genomics Platform"/>
            <consortium name="The Broad Institute Genome Sequencing Center for Infectious Disease"/>
            <person name="Wu L."/>
            <person name="Ma J."/>
        </authorList>
    </citation>
    <scope>NUCLEOTIDE SEQUENCE [LARGE SCALE GENOMIC DNA]</scope>
    <source>
        <strain evidence="3 4">CGMCC 1.12237</strain>
    </source>
</reference>
<dbReference type="RefSeq" id="WP_227229052.1">
    <property type="nucleotide sequence ID" value="NZ_JAJCVJ010000001.1"/>
</dbReference>
<dbReference type="EMBL" id="JBHSKX010000001">
    <property type="protein sequence ID" value="MFC5365662.1"/>
    <property type="molecule type" value="Genomic_DNA"/>
</dbReference>
<dbReference type="AlphaFoldDB" id="A0ABD5R6M5"/>
<feature type="transmembrane region" description="Helical" evidence="1">
    <location>
        <begin position="16"/>
        <end position="46"/>
    </location>
</feature>
<keyword evidence="4" id="KW-1185">Reference proteome</keyword>
<evidence type="ECO:0000256" key="1">
    <source>
        <dbReference type="SAM" id="Phobius"/>
    </source>
</evidence>
<evidence type="ECO:0000313" key="3">
    <source>
        <dbReference type="EMBL" id="MFC5365662.1"/>
    </source>
</evidence>
<evidence type="ECO:0000313" key="4">
    <source>
        <dbReference type="Proteomes" id="UP001596201"/>
    </source>
</evidence>
<name>A0ABD5R6M5_9EURY</name>